<evidence type="ECO:0000256" key="1">
    <source>
        <dbReference type="SAM" id="MobiDB-lite"/>
    </source>
</evidence>
<evidence type="ECO:0000313" key="3">
    <source>
        <dbReference type="EMBL" id="KAJ7697251.1"/>
    </source>
</evidence>
<reference evidence="3" key="1">
    <citation type="submission" date="2023-03" db="EMBL/GenBank/DDBJ databases">
        <title>Massive genome expansion in bonnet fungi (Mycena s.s.) driven by repeated elements and novel gene families across ecological guilds.</title>
        <authorList>
            <consortium name="Lawrence Berkeley National Laboratory"/>
            <person name="Harder C.B."/>
            <person name="Miyauchi S."/>
            <person name="Viragh M."/>
            <person name="Kuo A."/>
            <person name="Thoen E."/>
            <person name="Andreopoulos B."/>
            <person name="Lu D."/>
            <person name="Skrede I."/>
            <person name="Drula E."/>
            <person name="Henrissat B."/>
            <person name="Morin E."/>
            <person name="Kohler A."/>
            <person name="Barry K."/>
            <person name="LaButti K."/>
            <person name="Morin E."/>
            <person name="Salamov A."/>
            <person name="Lipzen A."/>
            <person name="Mereny Z."/>
            <person name="Hegedus B."/>
            <person name="Baldrian P."/>
            <person name="Stursova M."/>
            <person name="Weitz H."/>
            <person name="Taylor A."/>
            <person name="Grigoriev I.V."/>
            <person name="Nagy L.G."/>
            <person name="Martin F."/>
            <person name="Kauserud H."/>
        </authorList>
    </citation>
    <scope>NUCLEOTIDE SEQUENCE</scope>
    <source>
        <strain evidence="3">CBHHK067</strain>
    </source>
</reference>
<feature type="compositionally biased region" description="Polar residues" evidence="1">
    <location>
        <begin position="34"/>
        <end position="43"/>
    </location>
</feature>
<feature type="domain" description="DUF7330" evidence="2">
    <location>
        <begin position="63"/>
        <end position="245"/>
    </location>
</feature>
<name>A0AAD7DQD8_MYCRO</name>
<keyword evidence="4" id="KW-1185">Reference proteome</keyword>
<proteinExistence type="predicted"/>
<dbReference type="EMBL" id="JARKIE010000031">
    <property type="protein sequence ID" value="KAJ7697251.1"/>
    <property type="molecule type" value="Genomic_DNA"/>
</dbReference>
<organism evidence="3 4">
    <name type="scientific">Mycena rosella</name>
    <name type="common">Pink bonnet</name>
    <name type="synonym">Agaricus rosellus</name>
    <dbReference type="NCBI Taxonomy" id="1033263"/>
    <lineage>
        <taxon>Eukaryota</taxon>
        <taxon>Fungi</taxon>
        <taxon>Dikarya</taxon>
        <taxon>Basidiomycota</taxon>
        <taxon>Agaricomycotina</taxon>
        <taxon>Agaricomycetes</taxon>
        <taxon>Agaricomycetidae</taxon>
        <taxon>Agaricales</taxon>
        <taxon>Marasmiineae</taxon>
        <taxon>Mycenaceae</taxon>
        <taxon>Mycena</taxon>
    </lineage>
</organism>
<feature type="region of interest" description="Disordered" evidence="1">
    <location>
        <begin position="24"/>
        <end position="43"/>
    </location>
</feature>
<evidence type="ECO:0000259" key="2">
    <source>
        <dbReference type="Pfam" id="PF24016"/>
    </source>
</evidence>
<accession>A0AAD7DQD8</accession>
<dbReference type="AlphaFoldDB" id="A0AAD7DQD8"/>
<dbReference type="Pfam" id="PF24016">
    <property type="entry name" value="DUF7330"/>
    <property type="match status" value="1"/>
</dbReference>
<sequence>MIITPDSDLKDVKQLDIVVNRAIVPDDPPPAYSTPDSQVATSSTPQTILLPPVLPPADVKPSNFLSLSRGNGSVKGSYVIDPRVIVPSLMLPPLTADETEATRRNVFLHTSNGSIDVDLWVLGDADSKVKVNMLIKTSNGSLTAKLHAAPSARPPIHLKAQSSNGSITLHLPRSFRGPVTILSRNGTIRFSSAVGAATTTFSEADHTRRCFVGDFSDWTDDGAWMGDEASIESSNGSVKVQFDAEPRAPDGGNGKGKGTFLGRLLGL</sequence>
<dbReference type="InterPro" id="IPR055754">
    <property type="entry name" value="DUF7330"/>
</dbReference>
<protein>
    <recommendedName>
        <fullName evidence="2">DUF7330 domain-containing protein</fullName>
    </recommendedName>
</protein>
<evidence type="ECO:0000313" key="4">
    <source>
        <dbReference type="Proteomes" id="UP001221757"/>
    </source>
</evidence>
<gene>
    <name evidence="3" type="ORF">B0H17DRAFT_1052443</name>
</gene>
<dbReference type="Proteomes" id="UP001221757">
    <property type="component" value="Unassembled WGS sequence"/>
</dbReference>
<comment type="caution">
    <text evidence="3">The sequence shown here is derived from an EMBL/GenBank/DDBJ whole genome shotgun (WGS) entry which is preliminary data.</text>
</comment>